<dbReference type="EMBL" id="FPJG01000006">
    <property type="protein sequence ID" value="SFW72472.1"/>
    <property type="molecule type" value="Genomic_DNA"/>
</dbReference>
<dbReference type="RefSeq" id="WP_218177736.1">
    <property type="nucleotide sequence ID" value="NZ_FPJG01000006.1"/>
</dbReference>
<feature type="transmembrane region" description="Helical" evidence="8">
    <location>
        <begin position="290"/>
        <end position="308"/>
    </location>
</feature>
<keyword evidence="2" id="KW-0813">Transport</keyword>
<feature type="transmembrane region" description="Helical" evidence="8">
    <location>
        <begin position="147"/>
        <end position="166"/>
    </location>
</feature>
<protein>
    <submittedName>
        <fullName evidence="9">Predicted arabinose efflux permease, MFS family</fullName>
    </submittedName>
</protein>
<feature type="transmembrane region" description="Helical" evidence="8">
    <location>
        <begin position="172"/>
        <end position="193"/>
    </location>
</feature>
<dbReference type="Pfam" id="PF07690">
    <property type="entry name" value="MFS_1"/>
    <property type="match status" value="1"/>
</dbReference>
<feature type="transmembrane region" description="Helical" evidence="8">
    <location>
        <begin position="259"/>
        <end position="278"/>
    </location>
</feature>
<evidence type="ECO:0000256" key="8">
    <source>
        <dbReference type="SAM" id="Phobius"/>
    </source>
</evidence>
<dbReference type="InterPro" id="IPR050171">
    <property type="entry name" value="MFS_Transporters"/>
</dbReference>
<dbReference type="PANTHER" id="PTHR23517">
    <property type="entry name" value="RESISTANCE PROTEIN MDTM, PUTATIVE-RELATED-RELATED"/>
    <property type="match status" value="1"/>
</dbReference>
<evidence type="ECO:0000256" key="3">
    <source>
        <dbReference type="ARBA" id="ARBA00022475"/>
    </source>
</evidence>
<dbReference type="SUPFAM" id="SSF103473">
    <property type="entry name" value="MFS general substrate transporter"/>
    <property type="match status" value="1"/>
</dbReference>
<evidence type="ECO:0000256" key="7">
    <source>
        <dbReference type="SAM" id="MobiDB-lite"/>
    </source>
</evidence>
<evidence type="ECO:0000313" key="9">
    <source>
        <dbReference type="EMBL" id="SFW72472.1"/>
    </source>
</evidence>
<dbReference type="GO" id="GO:0005886">
    <property type="term" value="C:plasma membrane"/>
    <property type="evidence" value="ECO:0007669"/>
    <property type="project" value="UniProtKB-SubCell"/>
</dbReference>
<keyword evidence="5 8" id="KW-1133">Transmembrane helix</keyword>
<feature type="transmembrane region" description="Helical" evidence="8">
    <location>
        <begin position="110"/>
        <end position="126"/>
    </location>
</feature>
<dbReference type="InterPro" id="IPR036259">
    <property type="entry name" value="MFS_trans_sf"/>
</dbReference>
<dbReference type="Proteomes" id="UP000182740">
    <property type="component" value="Unassembled WGS sequence"/>
</dbReference>
<evidence type="ECO:0000256" key="4">
    <source>
        <dbReference type="ARBA" id="ARBA00022692"/>
    </source>
</evidence>
<feature type="transmembrane region" description="Helical" evidence="8">
    <location>
        <begin position="21"/>
        <end position="44"/>
    </location>
</feature>
<evidence type="ECO:0000256" key="2">
    <source>
        <dbReference type="ARBA" id="ARBA00022448"/>
    </source>
</evidence>
<feature type="transmembrane region" description="Helical" evidence="8">
    <location>
        <begin position="223"/>
        <end position="239"/>
    </location>
</feature>
<keyword evidence="6 8" id="KW-0472">Membrane</keyword>
<feature type="transmembrane region" description="Helical" evidence="8">
    <location>
        <begin position="56"/>
        <end position="74"/>
    </location>
</feature>
<keyword evidence="4 8" id="KW-0812">Transmembrane</keyword>
<feature type="region of interest" description="Disordered" evidence="7">
    <location>
        <begin position="410"/>
        <end position="439"/>
    </location>
</feature>
<dbReference type="AlphaFoldDB" id="A0A1K1RK74"/>
<keyword evidence="10" id="KW-1185">Reference proteome</keyword>
<dbReference type="GO" id="GO:0022857">
    <property type="term" value="F:transmembrane transporter activity"/>
    <property type="evidence" value="ECO:0007669"/>
    <property type="project" value="InterPro"/>
</dbReference>
<evidence type="ECO:0000256" key="1">
    <source>
        <dbReference type="ARBA" id="ARBA00004651"/>
    </source>
</evidence>
<dbReference type="PANTHER" id="PTHR23517:SF2">
    <property type="entry name" value="MULTIDRUG RESISTANCE PROTEIN MDTH"/>
    <property type="match status" value="1"/>
</dbReference>
<organism evidence="9 10">
    <name type="scientific">Amycolatopsis australiensis</name>
    <dbReference type="NCBI Taxonomy" id="546364"/>
    <lineage>
        <taxon>Bacteria</taxon>
        <taxon>Bacillati</taxon>
        <taxon>Actinomycetota</taxon>
        <taxon>Actinomycetes</taxon>
        <taxon>Pseudonocardiales</taxon>
        <taxon>Pseudonocardiaceae</taxon>
        <taxon>Amycolatopsis</taxon>
    </lineage>
</organism>
<proteinExistence type="predicted"/>
<feature type="transmembrane region" description="Helical" evidence="8">
    <location>
        <begin position="314"/>
        <end position="335"/>
    </location>
</feature>
<keyword evidence="3" id="KW-1003">Cell membrane</keyword>
<sequence length="439" mass="46597">MMGFSPVAYAKSYLPPSGHQRTYILGYTIGMIANGVFLPIYVLYLTQIVKISDSKTALAIAIAALVGLPLTLVAGDLADRLGPRRVVLFGLAGQFLGMGSYVFIQGFWSLLIVVMSMNVFAYTYFASEGALMRRIASDDTVTFRNQVQALGSVGVTIGALFAGVGISIGTPWAYRGMFLGIAAAYIVVIAITLRIPDYEPLPKPASTAEAKPRRWVVLRDKPFIVYALVSGLLTISTFVENQLLPVWIVVHTSAPRWTVALAFVLNTGVAILLQMRLSRNIRSARQAGRALLRCGIGLLAGYLLLALMPGHAPWLATVLVVAGVVVVAIAQIWMVSGRFVLEFSLPPAHAQGQYDGFLNTVMTLSITAAPLVLLGVVVGHGFAGWLGLGGFFLLLGLLSPAIAGWGERTRPPAEAAAGTAAEPDPAEGVLAGAGTDESR</sequence>
<evidence type="ECO:0000313" key="10">
    <source>
        <dbReference type="Proteomes" id="UP000182740"/>
    </source>
</evidence>
<feature type="transmembrane region" description="Helical" evidence="8">
    <location>
        <begin position="382"/>
        <end position="403"/>
    </location>
</feature>
<accession>A0A1K1RK74</accession>
<dbReference type="STRING" id="546364.SAMN04489730_3451"/>
<reference evidence="10" key="1">
    <citation type="submission" date="2016-11" db="EMBL/GenBank/DDBJ databases">
        <authorList>
            <person name="Varghese N."/>
            <person name="Submissions S."/>
        </authorList>
    </citation>
    <scope>NUCLEOTIDE SEQUENCE [LARGE SCALE GENOMIC DNA]</scope>
    <source>
        <strain evidence="10">DSM 44671</strain>
    </source>
</reference>
<gene>
    <name evidence="9" type="ORF">SAMN04489730_3451</name>
</gene>
<feature type="compositionally biased region" description="Low complexity" evidence="7">
    <location>
        <begin position="412"/>
        <end position="427"/>
    </location>
</feature>
<evidence type="ECO:0000256" key="5">
    <source>
        <dbReference type="ARBA" id="ARBA00022989"/>
    </source>
</evidence>
<comment type="subcellular location">
    <subcellularLocation>
        <location evidence="1">Cell membrane</location>
        <topology evidence="1">Multi-pass membrane protein</topology>
    </subcellularLocation>
</comment>
<evidence type="ECO:0000256" key="6">
    <source>
        <dbReference type="ARBA" id="ARBA00023136"/>
    </source>
</evidence>
<dbReference type="InterPro" id="IPR011701">
    <property type="entry name" value="MFS"/>
</dbReference>
<feature type="transmembrane region" description="Helical" evidence="8">
    <location>
        <begin position="356"/>
        <end position="376"/>
    </location>
</feature>
<name>A0A1K1RK74_9PSEU</name>
<dbReference type="Gene3D" id="1.20.1250.20">
    <property type="entry name" value="MFS general substrate transporter like domains"/>
    <property type="match status" value="1"/>
</dbReference>